<dbReference type="Pfam" id="PF01344">
    <property type="entry name" value="Kelch_1"/>
    <property type="match status" value="2"/>
</dbReference>
<proteinExistence type="predicted"/>
<name>A0AAV9BEW9_ACOGR</name>
<dbReference type="AlphaFoldDB" id="A0AAV9BEW9"/>
<accession>A0AAV9BEW9</accession>
<reference evidence="1" key="1">
    <citation type="journal article" date="2023" name="Nat. Commun.">
        <title>Diploid and tetraploid genomes of Acorus and the evolution of monocots.</title>
        <authorList>
            <person name="Ma L."/>
            <person name="Liu K.W."/>
            <person name="Li Z."/>
            <person name="Hsiao Y.Y."/>
            <person name="Qi Y."/>
            <person name="Fu T."/>
            <person name="Tang G.D."/>
            <person name="Zhang D."/>
            <person name="Sun W.H."/>
            <person name="Liu D.K."/>
            <person name="Li Y."/>
            <person name="Chen G.Z."/>
            <person name="Liu X.D."/>
            <person name="Liao X.Y."/>
            <person name="Jiang Y.T."/>
            <person name="Yu X."/>
            <person name="Hao Y."/>
            <person name="Huang J."/>
            <person name="Zhao X.W."/>
            <person name="Ke S."/>
            <person name="Chen Y.Y."/>
            <person name="Wu W.L."/>
            <person name="Hsu J.L."/>
            <person name="Lin Y.F."/>
            <person name="Huang M.D."/>
            <person name="Li C.Y."/>
            <person name="Huang L."/>
            <person name="Wang Z.W."/>
            <person name="Zhao X."/>
            <person name="Zhong W.Y."/>
            <person name="Peng D.H."/>
            <person name="Ahmad S."/>
            <person name="Lan S."/>
            <person name="Zhang J.S."/>
            <person name="Tsai W.C."/>
            <person name="Van de Peer Y."/>
            <person name="Liu Z.J."/>
        </authorList>
    </citation>
    <scope>NUCLEOTIDE SEQUENCE</scope>
    <source>
        <strain evidence="1">SCP</strain>
    </source>
</reference>
<keyword evidence="2" id="KW-1185">Reference proteome</keyword>
<evidence type="ECO:0000313" key="2">
    <source>
        <dbReference type="Proteomes" id="UP001179952"/>
    </source>
</evidence>
<dbReference type="Proteomes" id="UP001179952">
    <property type="component" value="Unassembled WGS sequence"/>
</dbReference>
<gene>
    <name evidence="1" type="ORF">QJS04_geneDACA011806</name>
</gene>
<reference evidence="1" key="2">
    <citation type="submission" date="2023-06" db="EMBL/GenBank/DDBJ databases">
        <authorList>
            <person name="Ma L."/>
            <person name="Liu K.-W."/>
            <person name="Li Z."/>
            <person name="Hsiao Y.-Y."/>
            <person name="Qi Y."/>
            <person name="Fu T."/>
            <person name="Tang G."/>
            <person name="Zhang D."/>
            <person name="Sun W.-H."/>
            <person name="Liu D.-K."/>
            <person name="Li Y."/>
            <person name="Chen G.-Z."/>
            <person name="Liu X.-D."/>
            <person name="Liao X.-Y."/>
            <person name="Jiang Y.-T."/>
            <person name="Yu X."/>
            <person name="Hao Y."/>
            <person name="Huang J."/>
            <person name="Zhao X.-W."/>
            <person name="Ke S."/>
            <person name="Chen Y.-Y."/>
            <person name="Wu W.-L."/>
            <person name="Hsu J.-L."/>
            <person name="Lin Y.-F."/>
            <person name="Huang M.-D."/>
            <person name="Li C.-Y."/>
            <person name="Huang L."/>
            <person name="Wang Z.-W."/>
            <person name="Zhao X."/>
            <person name="Zhong W.-Y."/>
            <person name="Peng D.-H."/>
            <person name="Ahmad S."/>
            <person name="Lan S."/>
            <person name="Zhang J.-S."/>
            <person name="Tsai W.-C."/>
            <person name="Van De Peer Y."/>
            <person name="Liu Z.-J."/>
        </authorList>
    </citation>
    <scope>NUCLEOTIDE SEQUENCE</scope>
    <source>
        <strain evidence="1">SCP</strain>
        <tissue evidence="1">Leaves</tissue>
    </source>
</reference>
<sequence>MGSLSPLQSPPRANPAATSASFRIYAAFYNKDPTNPSDSSSTWIQSYNPSDTWTGPRVPIPGLSHDQILKDFSMVSLADHLYIIGGHLSPRRRPTPDSPEADLSVVVARVLRYSVAGDEWSECAPMGTPRFDFACAVCDGKIYVAGGRSGGARGTSSAEAYDPATDSWEQLPSMGAARYKCVGVTWRGRFHVVGGFTFEGPFSIERSSAEAYEPWRGAWELVPGMWQLDVPPNQIIGVGDDERLFSSGDCLNTWKGHVEAYDWKMNIWNVVEGSQLREMSSLLEDYGEGDDEAAPKQVYVTMAAIGNVLHFLAGYRLVGGGGDHCVSMLHTFDTSAVRDGWRTTELVREEGCNKELCSHCCVVLHVS</sequence>
<protein>
    <submittedName>
        <fullName evidence="1">Uncharacterized protein</fullName>
    </submittedName>
</protein>
<dbReference type="EMBL" id="JAUJYN010000003">
    <property type="protein sequence ID" value="KAK1274966.1"/>
    <property type="molecule type" value="Genomic_DNA"/>
</dbReference>
<dbReference type="PANTHER" id="PTHR47365:SF1">
    <property type="entry name" value="F-BOX_KELCH-REPEAT PROTEIN"/>
    <property type="match status" value="1"/>
</dbReference>
<dbReference type="SMART" id="SM00612">
    <property type="entry name" value="Kelch"/>
    <property type="match status" value="2"/>
</dbReference>
<organism evidence="1 2">
    <name type="scientific">Acorus gramineus</name>
    <name type="common">Dwarf sweet flag</name>
    <dbReference type="NCBI Taxonomy" id="55184"/>
    <lineage>
        <taxon>Eukaryota</taxon>
        <taxon>Viridiplantae</taxon>
        <taxon>Streptophyta</taxon>
        <taxon>Embryophyta</taxon>
        <taxon>Tracheophyta</taxon>
        <taxon>Spermatophyta</taxon>
        <taxon>Magnoliopsida</taxon>
        <taxon>Liliopsida</taxon>
        <taxon>Acoraceae</taxon>
        <taxon>Acorus</taxon>
    </lineage>
</organism>
<dbReference type="InterPro" id="IPR015915">
    <property type="entry name" value="Kelch-typ_b-propeller"/>
</dbReference>
<dbReference type="SUPFAM" id="SSF117281">
    <property type="entry name" value="Kelch motif"/>
    <property type="match status" value="1"/>
</dbReference>
<dbReference type="InterPro" id="IPR006652">
    <property type="entry name" value="Kelch_1"/>
</dbReference>
<evidence type="ECO:0000313" key="1">
    <source>
        <dbReference type="EMBL" id="KAK1274966.1"/>
    </source>
</evidence>
<comment type="caution">
    <text evidence="1">The sequence shown here is derived from an EMBL/GenBank/DDBJ whole genome shotgun (WGS) entry which is preliminary data.</text>
</comment>
<dbReference type="Gene3D" id="2.120.10.80">
    <property type="entry name" value="Kelch-type beta propeller"/>
    <property type="match status" value="1"/>
</dbReference>
<dbReference type="PANTHER" id="PTHR47365">
    <property type="entry name" value="PLANT PROTEIN, PUTATIVE-RELATED"/>
    <property type="match status" value="1"/>
</dbReference>